<dbReference type="PANTHER" id="PTHR43280:SF34">
    <property type="entry name" value="ARAC-FAMILY TRANSCRIPTIONAL REGULATOR"/>
    <property type="match status" value="1"/>
</dbReference>
<name>A0A6P0UHL0_9FLAO</name>
<sequence length="571" mass="66096">MRFRITPVFLILFLFDNSPLFSQERSQQGIIDSLKKLNYTEIYAAYLKFESDSSKAVVFAQAYLEKGKENNDTIRIANAYTQLGAISNPKIGIQYADSIISLTREIKHNSYPGDAFYIKGVRQYQLGYYRESLKNLLIAIDYAVENDDSARLLLIENSIAALKSFLGDHKDTILRYKKLLKSLEDPKNIPYDNKDHTYYLITLGNISSNYINLRNIDSATAYIVKGISESLKLKDTFEYYKFVSLSGYNEYYKGNHKAAVDSLDKAFFNDDGQNSRINYYLYKGRIARDLNNKEEAISHFKKLDSIYEIHKDPVRELPEVYQAFIDYYKEKGDTENQLKYIDKLLAADSILDANFIYLSSNITKEYDIPQLTAEKDKLIRSLQTKKTQSNNGIVILSLLFLLSGSLFLYYYRKQHIYKKKFGYLMQGTEQGDKIIDVKTKTEEQGIKDISEELIKKIIGGLNAFEQQNEFLDPSISLNSLSKKLHTNSNYLSKVINHYEQKNFSNYINDLRIDYTVEQLKTNKQFRLYSVKGIAEEVGFNSTESFSKAFFKRTGIYPSYFIKQLEKGLSIK</sequence>
<dbReference type="PROSITE" id="PS01124">
    <property type="entry name" value="HTH_ARAC_FAMILY_2"/>
    <property type="match status" value="1"/>
</dbReference>
<keyword evidence="1" id="KW-0805">Transcription regulation</keyword>
<evidence type="ECO:0000256" key="1">
    <source>
        <dbReference type="ARBA" id="ARBA00023015"/>
    </source>
</evidence>
<keyword evidence="7" id="KW-1185">Reference proteome</keyword>
<organism evidence="6 7">
    <name type="scientific">Leptobacterium flavescens</name>
    <dbReference type="NCBI Taxonomy" id="472055"/>
    <lineage>
        <taxon>Bacteria</taxon>
        <taxon>Pseudomonadati</taxon>
        <taxon>Bacteroidota</taxon>
        <taxon>Flavobacteriia</taxon>
        <taxon>Flavobacteriales</taxon>
        <taxon>Flavobacteriaceae</taxon>
        <taxon>Leptobacterium</taxon>
    </lineage>
</organism>
<dbReference type="Proteomes" id="UP000468581">
    <property type="component" value="Unassembled WGS sequence"/>
</dbReference>
<keyword evidence="4" id="KW-0812">Transmembrane</keyword>
<dbReference type="Gene3D" id="1.25.40.10">
    <property type="entry name" value="Tetratricopeptide repeat domain"/>
    <property type="match status" value="2"/>
</dbReference>
<comment type="caution">
    <text evidence="6">The sequence shown here is derived from an EMBL/GenBank/DDBJ whole genome shotgun (WGS) entry which is preliminary data.</text>
</comment>
<dbReference type="SUPFAM" id="SSF48452">
    <property type="entry name" value="TPR-like"/>
    <property type="match status" value="2"/>
</dbReference>
<dbReference type="SUPFAM" id="SSF46689">
    <property type="entry name" value="Homeodomain-like"/>
    <property type="match status" value="1"/>
</dbReference>
<evidence type="ECO:0000256" key="4">
    <source>
        <dbReference type="SAM" id="Phobius"/>
    </source>
</evidence>
<proteinExistence type="predicted"/>
<evidence type="ECO:0000313" key="6">
    <source>
        <dbReference type="EMBL" id="NER12724.1"/>
    </source>
</evidence>
<dbReference type="Pfam" id="PF12833">
    <property type="entry name" value="HTH_18"/>
    <property type="match status" value="1"/>
</dbReference>
<dbReference type="Gene3D" id="1.10.10.60">
    <property type="entry name" value="Homeodomain-like"/>
    <property type="match status" value="2"/>
</dbReference>
<reference evidence="6 7" key="1">
    <citation type="submission" date="2020-01" db="EMBL/GenBank/DDBJ databases">
        <title>Leptobacterium flavescens.</title>
        <authorList>
            <person name="Wang G."/>
        </authorList>
    </citation>
    <scope>NUCLEOTIDE SEQUENCE [LARGE SCALE GENOMIC DNA]</scope>
    <source>
        <strain evidence="6 7">KCTC 22160</strain>
    </source>
</reference>
<dbReference type="AlphaFoldDB" id="A0A6P0UHL0"/>
<accession>A0A6P0UHL0</accession>
<keyword evidence="2" id="KW-0238">DNA-binding</keyword>
<dbReference type="InterPro" id="IPR018060">
    <property type="entry name" value="HTH_AraC"/>
</dbReference>
<keyword evidence="3" id="KW-0804">Transcription</keyword>
<evidence type="ECO:0000256" key="2">
    <source>
        <dbReference type="ARBA" id="ARBA00023125"/>
    </source>
</evidence>
<dbReference type="PANTHER" id="PTHR43280">
    <property type="entry name" value="ARAC-FAMILY TRANSCRIPTIONAL REGULATOR"/>
    <property type="match status" value="1"/>
</dbReference>
<keyword evidence="4" id="KW-0472">Membrane</keyword>
<dbReference type="InterPro" id="IPR011990">
    <property type="entry name" value="TPR-like_helical_dom_sf"/>
</dbReference>
<protein>
    <submittedName>
        <fullName evidence="6">Helix-turn-helix domain-containing protein</fullName>
    </submittedName>
</protein>
<dbReference type="GO" id="GO:0043565">
    <property type="term" value="F:sequence-specific DNA binding"/>
    <property type="evidence" value="ECO:0007669"/>
    <property type="project" value="InterPro"/>
</dbReference>
<feature type="transmembrane region" description="Helical" evidence="4">
    <location>
        <begin position="392"/>
        <end position="411"/>
    </location>
</feature>
<dbReference type="SMART" id="SM00342">
    <property type="entry name" value="HTH_ARAC"/>
    <property type="match status" value="1"/>
</dbReference>
<evidence type="ECO:0000313" key="7">
    <source>
        <dbReference type="Proteomes" id="UP000468581"/>
    </source>
</evidence>
<evidence type="ECO:0000259" key="5">
    <source>
        <dbReference type="PROSITE" id="PS01124"/>
    </source>
</evidence>
<keyword evidence="4" id="KW-1133">Transmembrane helix</keyword>
<gene>
    <name evidence="6" type="ORF">GWK08_04675</name>
</gene>
<dbReference type="RefSeq" id="WP_163605734.1">
    <property type="nucleotide sequence ID" value="NZ_JAABOO010000001.1"/>
</dbReference>
<dbReference type="InterPro" id="IPR009057">
    <property type="entry name" value="Homeodomain-like_sf"/>
</dbReference>
<evidence type="ECO:0000256" key="3">
    <source>
        <dbReference type="ARBA" id="ARBA00023163"/>
    </source>
</evidence>
<feature type="domain" description="HTH araC/xylS-type" evidence="5">
    <location>
        <begin position="455"/>
        <end position="563"/>
    </location>
</feature>
<dbReference type="GO" id="GO:0003700">
    <property type="term" value="F:DNA-binding transcription factor activity"/>
    <property type="evidence" value="ECO:0007669"/>
    <property type="project" value="InterPro"/>
</dbReference>
<dbReference type="EMBL" id="JAABOO010000001">
    <property type="protein sequence ID" value="NER12724.1"/>
    <property type="molecule type" value="Genomic_DNA"/>
</dbReference>